<organism evidence="4">
    <name type="scientific">Schistosoma curassoni</name>
    <dbReference type="NCBI Taxonomy" id="6186"/>
    <lineage>
        <taxon>Eukaryota</taxon>
        <taxon>Metazoa</taxon>
        <taxon>Spiralia</taxon>
        <taxon>Lophotrochozoa</taxon>
        <taxon>Platyhelminthes</taxon>
        <taxon>Trematoda</taxon>
        <taxon>Digenea</taxon>
        <taxon>Strigeidida</taxon>
        <taxon>Schistosomatoidea</taxon>
        <taxon>Schistosomatidae</taxon>
        <taxon>Schistosoma</taxon>
    </lineage>
</organism>
<evidence type="ECO:0000313" key="2">
    <source>
        <dbReference type="EMBL" id="VDP07479.1"/>
    </source>
</evidence>
<dbReference type="AlphaFoldDB" id="A0A183JVN7"/>
<proteinExistence type="predicted"/>
<dbReference type="STRING" id="6186.A0A183JVN7"/>
<dbReference type="EMBL" id="UZAK01017057">
    <property type="protein sequence ID" value="VDP07479.1"/>
    <property type="molecule type" value="Genomic_DNA"/>
</dbReference>
<protein>
    <submittedName>
        <fullName evidence="4">Nup96 domain-containing protein</fullName>
    </submittedName>
</protein>
<reference evidence="2 3" key="2">
    <citation type="submission" date="2018-11" db="EMBL/GenBank/DDBJ databases">
        <authorList>
            <consortium name="Pathogen Informatics"/>
        </authorList>
    </citation>
    <scope>NUCLEOTIDE SEQUENCE [LARGE SCALE GENOMIC DNA]</scope>
    <source>
        <strain evidence="2">Dakar</strain>
        <strain evidence="3">Dakar, Senegal</strain>
    </source>
</reference>
<keyword evidence="3" id="KW-1185">Reference proteome</keyword>
<accession>A0A183JVN7</accession>
<sequence>MLNNLCVKRLQVDVFLLHRLHRNHKTQSFPWLKSKLESLRLVEASGLNETASDSFEAFSISKLNSNNYDSDILVQGIFACLVSGESGAACRLAIVSNMPALASLIAQSTAGDPVVRRGLQHQLNKWHEIKVSCSL</sequence>
<dbReference type="Proteomes" id="UP000279833">
    <property type="component" value="Unassembled WGS sequence"/>
</dbReference>
<gene>
    <name evidence="2" type="ORF">SCUD_LOCUS6782</name>
</gene>
<dbReference type="WBParaSite" id="SCUD_0000678201-mRNA-1">
    <property type="protein sequence ID" value="SCUD_0000678201-mRNA-1"/>
    <property type="gene ID" value="SCUD_0000678201"/>
</dbReference>
<dbReference type="InterPro" id="IPR021967">
    <property type="entry name" value="Nup98_C"/>
</dbReference>
<evidence type="ECO:0000313" key="4">
    <source>
        <dbReference type="WBParaSite" id="SCUD_0000678201-mRNA-1"/>
    </source>
</evidence>
<feature type="domain" description="Nuclear pore complex protein NUP96 C-terminal" evidence="1">
    <location>
        <begin position="76"/>
        <end position="131"/>
    </location>
</feature>
<evidence type="ECO:0000259" key="1">
    <source>
        <dbReference type="Pfam" id="PF12110"/>
    </source>
</evidence>
<evidence type="ECO:0000313" key="3">
    <source>
        <dbReference type="Proteomes" id="UP000279833"/>
    </source>
</evidence>
<dbReference type="Pfam" id="PF12110">
    <property type="entry name" value="Nup96"/>
    <property type="match status" value="1"/>
</dbReference>
<name>A0A183JVN7_9TREM</name>
<reference evidence="4" key="1">
    <citation type="submission" date="2016-06" db="UniProtKB">
        <authorList>
            <consortium name="WormBaseParasite"/>
        </authorList>
    </citation>
    <scope>IDENTIFICATION</scope>
</reference>
<dbReference type="Gene3D" id="1.25.40.690">
    <property type="match status" value="1"/>
</dbReference>